<evidence type="ECO:0000256" key="9">
    <source>
        <dbReference type="ARBA" id="ARBA00038064"/>
    </source>
</evidence>
<reference evidence="12 13" key="1">
    <citation type="journal article" date="2018" name="Nat. Ecol. Evol.">
        <title>Pezizomycetes genomes reveal the molecular basis of ectomycorrhizal truffle lifestyle.</title>
        <authorList>
            <person name="Murat C."/>
            <person name="Payen T."/>
            <person name="Noel B."/>
            <person name="Kuo A."/>
            <person name="Morin E."/>
            <person name="Chen J."/>
            <person name="Kohler A."/>
            <person name="Krizsan K."/>
            <person name="Balestrini R."/>
            <person name="Da Silva C."/>
            <person name="Montanini B."/>
            <person name="Hainaut M."/>
            <person name="Levati E."/>
            <person name="Barry K.W."/>
            <person name="Belfiori B."/>
            <person name="Cichocki N."/>
            <person name="Clum A."/>
            <person name="Dockter R.B."/>
            <person name="Fauchery L."/>
            <person name="Guy J."/>
            <person name="Iotti M."/>
            <person name="Le Tacon F."/>
            <person name="Lindquist E.A."/>
            <person name="Lipzen A."/>
            <person name="Malagnac F."/>
            <person name="Mello A."/>
            <person name="Molinier V."/>
            <person name="Miyauchi S."/>
            <person name="Poulain J."/>
            <person name="Riccioni C."/>
            <person name="Rubini A."/>
            <person name="Sitrit Y."/>
            <person name="Splivallo R."/>
            <person name="Traeger S."/>
            <person name="Wang M."/>
            <person name="Zifcakova L."/>
            <person name="Wipf D."/>
            <person name="Zambonelli A."/>
            <person name="Paolocci F."/>
            <person name="Nowrousian M."/>
            <person name="Ottonello S."/>
            <person name="Baldrian P."/>
            <person name="Spatafora J.W."/>
            <person name="Henrissat B."/>
            <person name="Nagy L.G."/>
            <person name="Aury J.M."/>
            <person name="Wincker P."/>
            <person name="Grigoriev I.V."/>
            <person name="Bonfante P."/>
            <person name="Martin F.M."/>
        </authorList>
    </citation>
    <scope>NUCLEOTIDE SEQUENCE [LARGE SCALE GENOMIC DNA]</scope>
    <source>
        <strain evidence="12 13">CCBAS932</strain>
    </source>
</reference>
<evidence type="ECO:0000313" key="13">
    <source>
        <dbReference type="Proteomes" id="UP000277580"/>
    </source>
</evidence>
<proteinExistence type="inferred from homology"/>
<comment type="similarity">
    <text evidence="9">Belongs to the ZNF593/BUD20 C2H2-type zinc-finger protein family.</text>
</comment>
<keyword evidence="7" id="KW-0862">Zinc</keyword>
<dbReference type="SUPFAM" id="SSF57667">
    <property type="entry name" value="beta-beta-alpha zinc fingers"/>
    <property type="match status" value="1"/>
</dbReference>
<keyword evidence="13" id="KW-1185">Reference proteome</keyword>
<feature type="domain" description="C2H2-type" evidence="11">
    <location>
        <begin position="47"/>
        <end position="76"/>
    </location>
</feature>
<evidence type="ECO:0000256" key="8">
    <source>
        <dbReference type="ARBA" id="ARBA00023242"/>
    </source>
</evidence>
<dbReference type="Pfam" id="PF12171">
    <property type="entry name" value="zf-C2H2_jaz"/>
    <property type="match status" value="1"/>
</dbReference>
<gene>
    <name evidence="12" type="ORF">P167DRAFT_533393</name>
</gene>
<keyword evidence="4" id="KW-0690">Ribosome biogenesis</keyword>
<dbReference type="PANTHER" id="PTHR46095:SF1">
    <property type="entry name" value="ZINC FINGER PROTEIN 593"/>
    <property type="match status" value="1"/>
</dbReference>
<dbReference type="GO" id="GO:0043021">
    <property type="term" value="F:ribonucleoprotein complex binding"/>
    <property type="evidence" value="ECO:0007669"/>
    <property type="project" value="UniProtKB-ARBA"/>
</dbReference>
<dbReference type="Proteomes" id="UP000277580">
    <property type="component" value="Unassembled WGS sequence"/>
</dbReference>
<dbReference type="InterPro" id="IPR003604">
    <property type="entry name" value="Matrin/U1-like-C_Znf_C2H2"/>
</dbReference>
<dbReference type="PROSITE" id="PS50157">
    <property type="entry name" value="ZINC_FINGER_C2H2_2"/>
    <property type="match status" value="1"/>
</dbReference>
<dbReference type="FunFam" id="3.30.160.60:FF:000299">
    <property type="entry name" value="Zinc finger protein 593"/>
    <property type="match status" value="1"/>
</dbReference>
<dbReference type="PANTHER" id="PTHR46095">
    <property type="entry name" value="ZINC FINGER PROTEIN 593"/>
    <property type="match status" value="1"/>
</dbReference>
<dbReference type="PROSITE" id="PS00028">
    <property type="entry name" value="ZINC_FINGER_C2H2_1"/>
    <property type="match status" value="1"/>
</dbReference>
<dbReference type="SMART" id="SM00451">
    <property type="entry name" value="ZnF_U1"/>
    <property type="match status" value="1"/>
</dbReference>
<evidence type="ECO:0000256" key="1">
    <source>
        <dbReference type="ARBA" id="ARBA00004123"/>
    </source>
</evidence>
<evidence type="ECO:0000259" key="11">
    <source>
        <dbReference type="PROSITE" id="PS50157"/>
    </source>
</evidence>
<dbReference type="STRING" id="1392247.A0A3N4KXC8"/>
<dbReference type="GO" id="GO:0005634">
    <property type="term" value="C:nucleus"/>
    <property type="evidence" value="ECO:0007669"/>
    <property type="project" value="UniProtKB-SubCell"/>
</dbReference>
<dbReference type="GO" id="GO:0003676">
    <property type="term" value="F:nucleic acid binding"/>
    <property type="evidence" value="ECO:0007669"/>
    <property type="project" value="InterPro"/>
</dbReference>
<dbReference type="GO" id="GO:0005737">
    <property type="term" value="C:cytoplasm"/>
    <property type="evidence" value="ECO:0007669"/>
    <property type="project" value="UniProtKB-SubCell"/>
</dbReference>
<evidence type="ECO:0000256" key="3">
    <source>
        <dbReference type="ARBA" id="ARBA00022490"/>
    </source>
</evidence>
<dbReference type="OrthoDB" id="24683at2759"/>
<evidence type="ECO:0000256" key="2">
    <source>
        <dbReference type="ARBA" id="ARBA00004496"/>
    </source>
</evidence>
<evidence type="ECO:0000256" key="10">
    <source>
        <dbReference type="PROSITE-ProRule" id="PRU00042"/>
    </source>
</evidence>
<dbReference type="Gene3D" id="3.30.160.60">
    <property type="entry name" value="Classic Zinc Finger"/>
    <property type="match status" value="1"/>
</dbReference>
<dbReference type="EMBL" id="ML119114">
    <property type="protein sequence ID" value="RPB15197.1"/>
    <property type="molecule type" value="Genomic_DNA"/>
</dbReference>
<dbReference type="FunCoup" id="A0A3N4KXC8">
    <property type="interactions" value="392"/>
</dbReference>
<accession>A0A3N4KXC8</accession>
<dbReference type="AlphaFoldDB" id="A0A3N4KXC8"/>
<evidence type="ECO:0000256" key="7">
    <source>
        <dbReference type="ARBA" id="ARBA00022833"/>
    </source>
</evidence>
<sequence length="124" mass="14249">MGSIRRSKTKRMTRGLDQIHADLRSSKRLAQLRALVPNEDKPGLGQFHCVECAKYFESEWNMTQHTRGKNHKRRVRMLLEEPYSQKEADAAAGLGTTSFYEALEARKEAERVAKESVKPMEDVE</sequence>
<protein>
    <recommendedName>
        <fullName evidence="11">C2H2-type domain-containing protein</fullName>
    </recommendedName>
</protein>
<evidence type="ECO:0000256" key="6">
    <source>
        <dbReference type="ARBA" id="ARBA00022771"/>
    </source>
</evidence>
<dbReference type="InterPro" id="IPR036236">
    <property type="entry name" value="Znf_C2H2_sf"/>
</dbReference>
<keyword evidence="6 10" id="KW-0863">Zinc-finger</keyword>
<evidence type="ECO:0000256" key="5">
    <source>
        <dbReference type="ARBA" id="ARBA00022723"/>
    </source>
</evidence>
<dbReference type="InterPro" id="IPR022755">
    <property type="entry name" value="Znf_C2H2_jaz"/>
</dbReference>
<dbReference type="InterPro" id="IPR013087">
    <property type="entry name" value="Znf_C2H2_type"/>
</dbReference>
<organism evidence="12 13">
    <name type="scientific">Morchella conica CCBAS932</name>
    <dbReference type="NCBI Taxonomy" id="1392247"/>
    <lineage>
        <taxon>Eukaryota</taxon>
        <taxon>Fungi</taxon>
        <taxon>Dikarya</taxon>
        <taxon>Ascomycota</taxon>
        <taxon>Pezizomycotina</taxon>
        <taxon>Pezizomycetes</taxon>
        <taxon>Pezizales</taxon>
        <taxon>Morchellaceae</taxon>
        <taxon>Morchella</taxon>
    </lineage>
</organism>
<dbReference type="InterPro" id="IPR051879">
    <property type="entry name" value="C2H2-ZF_Maturation_Protein"/>
</dbReference>
<evidence type="ECO:0000256" key="4">
    <source>
        <dbReference type="ARBA" id="ARBA00022517"/>
    </source>
</evidence>
<comment type="subcellular location">
    <subcellularLocation>
        <location evidence="2">Cytoplasm</location>
    </subcellularLocation>
    <subcellularLocation>
        <location evidence="1">Nucleus</location>
    </subcellularLocation>
</comment>
<name>A0A3N4KXC8_9PEZI</name>
<keyword evidence="8" id="KW-0539">Nucleus</keyword>
<keyword evidence="5" id="KW-0479">Metal-binding</keyword>
<dbReference type="GO" id="GO:0008270">
    <property type="term" value="F:zinc ion binding"/>
    <property type="evidence" value="ECO:0007669"/>
    <property type="project" value="UniProtKB-KW"/>
</dbReference>
<dbReference type="InParanoid" id="A0A3N4KXC8"/>
<evidence type="ECO:0000313" key="12">
    <source>
        <dbReference type="EMBL" id="RPB15197.1"/>
    </source>
</evidence>
<dbReference type="GO" id="GO:0042254">
    <property type="term" value="P:ribosome biogenesis"/>
    <property type="evidence" value="ECO:0007669"/>
    <property type="project" value="UniProtKB-KW"/>
</dbReference>
<keyword evidence="3" id="KW-0963">Cytoplasm</keyword>